<dbReference type="GO" id="GO:0008270">
    <property type="term" value="F:zinc ion binding"/>
    <property type="evidence" value="ECO:0007669"/>
    <property type="project" value="UniProtKB-KW"/>
</dbReference>
<keyword evidence="3" id="KW-0862">Zinc</keyword>
<dbReference type="EnsemblPlants" id="TuG1812G0700002005.01.T01">
    <property type="protein sequence ID" value="TuG1812G0700002005.01.T01"/>
    <property type="gene ID" value="TuG1812G0700002005.01"/>
</dbReference>
<organism evidence="7 8">
    <name type="scientific">Triticum urartu</name>
    <name type="common">Red wild einkorn</name>
    <name type="synonym">Crithodium urartu</name>
    <dbReference type="NCBI Taxonomy" id="4572"/>
    <lineage>
        <taxon>Eukaryota</taxon>
        <taxon>Viridiplantae</taxon>
        <taxon>Streptophyta</taxon>
        <taxon>Embryophyta</taxon>
        <taxon>Tracheophyta</taxon>
        <taxon>Spermatophyta</taxon>
        <taxon>Magnoliopsida</taxon>
        <taxon>Liliopsida</taxon>
        <taxon>Poales</taxon>
        <taxon>Poaceae</taxon>
        <taxon>BOP clade</taxon>
        <taxon>Pooideae</taxon>
        <taxon>Triticodae</taxon>
        <taxon>Triticeae</taxon>
        <taxon>Triticinae</taxon>
        <taxon>Triticum</taxon>
    </lineage>
</organism>
<proteinExistence type="predicted"/>
<keyword evidence="2 4" id="KW-0863">Zinc-finger</keyword>
<evidence type="ECO:0000256" key="1">
    <source>
        <dbReference type="ARBA" id="ARBA00022723"/>
    </source>
</evidence>
<reference evidence="7" key="2">
    <citation type="submission" date="2018-03" db="EMBL/GenBank/DDBJ databases">
        <title>The Triticum urartu genome reveals the dynamic nature of wheat genome evolution.</title>
        <authorList>
            <person name="Ling H."/>
            <person name="Ma B."/>
            <person name="Shi X."/>
            <person name="Liu H."/>
            <person name="Dong L."/>
            <person name="Sun H."/>
            <person name="Cao Y."/>
            <person name="Gao Q."/>
            <person name="Zheng S."/>
            <person name="Li Y."/>
            <person name="Yu Y."/>
            <person name="Du H."/>
            <person name="Qi M."/>
            <person name="Li Y."/>
            <person name="Yu H."/>
            <person name="Cui Y."/>
            <person name="Wang N."/>
            <person name="Chen C."/>
            <person name="Wu H."/>
            <person name="Zhao Y."/>
            <person name="Zhang J."/>
            <person name="Li Y."/>
            <person name="Zhou W."/>
            <person name="Zhang B."/>
            <person name="Hu W."/>
            <person name="Eijk M."/>
            <person name="Tang J."/>
            <person name="Witsenboer H."/>
            <person name="Zhao S."/>
            <person name="Li Z."/>
            <person name="Zhang A."/>
            <person name="Wang D."/>
            <person name="Liang C."/>
        </authorList>
    </citation>
    <scope>NUCLEOTIDE SEQUENCE [LARGE SCALE GENOMIC DNA]</scope>
    <source>
        <strain evidence="7">cv. G1812</strain>
    </source>
</reference>
<keyword evidence="1" id="KW-0479">Metal-binding</keyword>
<protein>
    <recommendedName>
        <fullName evidence="6">GRF-type domain-containing protein</fullName>
    </recommendedName>
</protein>
<dbReference type="PROSITE" id="PS51999">
    <property type="entry name" value="ZF_GRF"/>
    <property type="match status" value="1"/>
</dbReference>
<reference evidence="8" key="1">
    <citation type="journal article" date="2013" name="Nature">
        <title>Draft genome of the wheat A-genome progenitor Triticum urartu.</title>
        <authorList>
            <person name="Ling H.Q."/>
            <person name="Zhao S."/>
            <person name="Liu D."/>
            <person name="Wang J."/>
            <person name="Sun H."/>
            <person name="Zhang C."/>
            <person name="Fan H."/>
            <person name="Li D."/>
            <person name="Dong L."/>
            <person name="Tao Y."/>
            <person name="Gao C."/>
            <person name="Wu H."/>
            <person name="Li Y."/>
            <person name="Cui Y."/>
            <person name="Guo X."/>
            <person name="Zheng S."/>
            <person name="Wang B."/>
            <person name="Yu K."/>
            <person name="Liang Q."/>
            <person name="Yang W."/>
            <person name="Lou X."/>
            <person name="Chen J."/>
            <person name="Feng M."/>
            <person name="Jian J."/>
            <person name="Zhang X."/>
            <person name="Luo G."/>
            <person name="Jiang Y."/>
            <person name="Liu J."/>
            <person name="Wang Z."/>
            <person name="Sha Y."/>
            <person name="Zhang B."/>
            <person name="Wu H."/>
            <person name="Tang D."/>
            <person name="Shen Q."/>
            <person name="Xue P."/>
            <person name="Zou S."/>
            <person name="Wang X."/>
            <person name="Liu X."/>
            <person name="Wang F."/>
            <person name="Yang Y."/>
            <person name="An X."/>
            <person name="Dong Z."/>
            <person name="Zhang K."/>
            <person name="Zhang X."/>
            <person name="Luo M.C."/>
            <person name="Dvorak J."/>
            <person name="Tong Y."/>
            <person name="Wang J."/>
            <person name="Yang H."/>
            <person name="Li Z."/>
            <person name="Wang D."/>
            <person name="Zhang A."/>
            <person name="Wang J."/>
        </authorList>
    </citation>
    <scope>NUCLEOTIDE SEQUENCE</scope>
    <source>
        <strain evidence="8">cv. G1812</strain>
    </source>
</reference>
<feature type="region of interest" description="Disordered" evidence="5">
    <location>
        <begin position="1"/>
        <end position="21"/>
    </location>
</feature>
<evidence type="ECO:0000256" key="2">
    <source>
        <dbReference type="ARBA" id="ARBA00022771"/>
    </source>
</evidence>
<evidence type="ECO:0000259" key="6">
    <source>
        <dbReference type="PROSITE" id="PS51999"/>
    </source>
</evidence>
<accession>A0A8R7R2D8</accession>
<dbReference type="Pfam" id="PF06839">
    <property type="entry name" value="Zn_ribbon_GRF"/>
    <property type="match status" value="1"/>
</dbReference>
<evidence type="ECO:0000313" key="8">
    <source>
        <dbReference type="Proteomes" id="UP000015106"/>
    </source>
</evidence>
<dbReference type="InterPro" id="IPR010666">
    <property type="entry name" value="Znf_GRF"/>
</dbReference>
<evidence type="ECO:0000256" key="5">
    <source>
        <dbReference type="SAM" id="MobiDB-lite"/>
    </source>
</evidence>
<dbReference type="Gramene" id="TuG1812G0700002005.01.T01">
    <property type="protein sequence ID" value="TuG1812G0700002005.01.T01"/>
    <property type="gene ID" value="TuG1812G0700002005.01"/>
</dbReference>
<feature type="compositionally biased region" description="Low complexity" evidence="5">
    <location>
        <begin position="1"/>
        <end position="15"/>
    </location>
</feature>
<evidence type="ECO:0000256" key="4">
    <source>
        <dbReference type="PROSITE-ProRule" id="PRU01343"/>
    </source>
</evidence>
<keyword evidence="8" id="KW-1185">Reference proteome</keyword>
<name>A0A8R7R2D8_TRIUA</name>
<evidence type="ECO:0000313" key="7">
    <source>
        <dbReference type="EnsemblPlants" id="TuG1812G0700002005.01.T01"/>
    </source>
</evidence>
<dbReference type="Proteomes" id="UP000015106">
    <property type="component" value="Chromosome 7"/>
</dbReference>
<dbReference type="AlphaFoldDB" id="A0A8R7R2D8"/>
<sequence length="122" mass="13860">MSSSSISRSTGGSSRRQSHAPVPYRQAPLAYEPAKFCLCAPRAKAPMWISWSDSNPGRRYLACPRGRSFGCGFFQWVDDEMSPFLTQLLLDLRNAVWALEAHNRILDRNVHGWRSPNVEHIQ</sequence>
<feature type="domain" description="GRF-type" evidence="6">
    <location>
        <begin position="37"/>
        <end position="80"/>
    </location>
</feature>
<reference evidence="7" key="3">
    <citation type="submission" date="2022-06" db="UniProtKB">
        <authorList>
            <consortium name="EnsemblPlants"/>
        </authorList>
    </citation>
    <scope>IDENTIFICATION</scope>
</reference>
<dbReference type="PANTHER" id="PTHR33248">
    <property type="entry name" value="ZINC ION-BINDING PROTEIN"/>
    <property type="match status" value="1"/>
</dbReference>
<evidence type="ECO:0000256" key="3">
    <source>
        <dbReference type="ARBA" id="ARBA00022833"/>
    </source>
</evidence>